<dbReference type="PANTHER" id="PTHR47482:SF5">
    <property type="entry name" value="FAR1 DOMAIN-CONTAINING PROTEIN"/>
    <property type="match status" value="1"/>
</dbReference>
<proteinExistence type="predicted"/>
<dbReference type="InterPro" id="IPR007527">
    <property type="entry name" value="Znf_SWIM"/>
</dbReference>
<dbReference type="PANTHER" id="PTHR47482">
    <property type="entry name" value="OS11G0632001 PROTEIN"/>
    <property type="match status" value="1"/>
</dbReference>
<dbReference type="GO" id="GO:0008270">
    <property type="term" value="F:zinc ion binding"/>
    <property type="evidence" value="ECO:0007669"/>
    <property type="project" value="UniProtKB-KW"/>
</dbReference>
<reference evidence="4" key="2">
    <citation type="journal article" date="2015" name="Data Brief">
        <title>Shoot transcriptome of the giant reed, Arundo donax.</title>
        <authorList>
            <person name="Barrero R.A."/>
            <person name="Guerrero F.D."/>
            <person name="Moolhuijzen P."/>
            <person name="Goolsby J.A."/>
            <person name="Tidwell J."/>
            <person name="Bellgard S.E."/>
            <person name="Bellgard M.I."/>
        </authorList>
    </citation>
    <scope>NUCLEOTIDE SEQUENCE</scope>
    <source>
        <tissue evidence="4">Shoot tissue taken approximately 20 cm above the soil surface</tissue>
    </source>
</reference>
<keyword evidence="1" id="KW-0479">Metal-binding</keyword>
<organism evidence="4">
    <name type="scientific">Arundo donax</name>
    <name type="common">Giant reed</name>
    <name type="synonym">Donax arundinaceus</name>
    <dbReference type="NCBI Taxonomy" id="35708"/>
    <lineage>
        <taxon>Eukaryota</taxon>
        <taxon>Viridiplantae</taxon>
        <taxon>Streptophyta</taxon>
        <taxon>Embryophyta</taxon>
        <taxon>Tracheophyta</taxon>
        <taxon>Spermatophyta</taxon>
        <taxon>Magnoliopsida</taxon>
        <taxon>Liliopsida</taxon>
        <taxon>Poales</taxon>
        <taxon>Poaceae</taxon>
        <taxon>PACMAD clade</taxon>
        <taxon>Arundinoideae</taxon>
        <taxon>Arundineae</taxon>
        <taxon>Arundo</taxon>
    </lineage>
</organism>
<keyword evidence="1" id="KW-0862">Zinc</keyword>
<dbReference type="AlphaFoldDB" id="A0A0A9DIY1"/>
<keyword evidence="1" id="KW-0863">Zinc-finger</keyword>
<accession>A0A0A9DIY1</accession>
<sequence>MRLRKKTKQCAVKLKFRWPIEAHAASLYTWAAYELFLEELTKSTAYVVVDTKDPWVYNVVHVEHERRERWSKVEFKVCVDQEASHYHCECGLYTHFGIPCCHSLLVMVQKGVREIPPVHIMRRWTRDISIADESGHMLPHGRSTGAMKSKFFKDNLLENTAREVINLANTDGECFEMAMKQLVSLMKKLQKQKEAIRTNCHVGYQSSGSEFEDHGGRTSGSEMFSDSEGRPLQIIDRRSGEAININSLKPPLIRRNIG</sequence>
<reference evidence="4" key="1">
    <citation type="submission" date="2014-09" db="EMBL/GenBank/DDBJ databases">
        <authorList>
            <person name="Magalhaes I.L.F."/>
            <person name="Oliveira U."/>
            <person name="Santos F.R."/>
            <person name="Vidigal T.H.D.A."/>
            <person name="Brescovit A.D."/>
            <person name="Santos A.J."/>
        </authorList>
    </citation>
    <scope>NUCLEOTIDE SEQUENCE</scope>
    <source>
        <tissue evidence="4">Shoot tissue taken approximately 20 cm above the soil surface</tissue>
    </source>
</reference>
<feature type="region of interest" description="Disordered" evidence="2">
    <location>
        <begin position="207"/>
        <end position="227"/>
    </location>
</feature>
<evidence type="ECO:0000256" key="2">
    <source>
        <dbReference type="SAM" id="MobiDB-lite"/>
    </source>
</evidence>
<evidence type="ECO:0000256" key="1">
    <source>
        <dbReference type="PROSITE-ProRule" id="PRU00325"/>
    </source>
</evidence>
<evidence type="ECO:0000259" key="3">
    <source>
        <dbReference type="PROSITE" id="PS50966"/>
    </source>
</evidence>
<name>A0A0A9DIY1_ARUDO</name>
<protein>
    <recommendedName>
        <fullName evidence="3">SWIM-type domain-containing protein</fullName>
    </recommendedName>
</protein>
<evidence type="ECO:0000313" key="4">
    <source>
        <dbReference type="EMBL" id="JAD88549.1"/>
    </source>
</evidence>
<dbReference type="EMBL" id="GBRH01209346">
    <property type="protein sequence ID" value="JAD88549.1"/>
    <property type="molecule type" value="Transcribed_RNA"/>
</dbReference>
<feature type="domain" description="SWIM-type" evidence="3">
    <location>
        <begin position="75"/>
        <end position="111"/>
    </location>
</feature>
<dbReference type="PROSITE" id="PS50966">
    <property type="entry name" value="ZF_SWIM"/>
    <property type="match status" value="1"/>
</dbReference>